<sequence length="140" mass="15911">MFNEGNWGKLLYFIGLSFFTCGANASLPKFILQDDSVQNVCSHTSEADNSRLCHALLTSQPAQRRQRELHFLLQQNIFSIQTYDYLWSEYQRASSCSAIRKLFTSNLPDAARQVLPFTPLPAYDELSEPPAVFALQESLN</sequence>
<evidence type="ECO:0000313" key="2">
    <source>
        <dbReference type="Proteomes" id="UP000427108"/>
    </source>
</evidence>
<accession>A0A6B8MSY0</accession>
<organism evidence="1 2">
    <name type="scientific">Klebsiella oxytoca</name>
    <dbReference type="NCBI Taxonomy" id="571"/>
    <lineage>
        <taxon>Bacteria</taxon>
        <taxon>Pseudomonadati</taxon>
        <taxon>Pseudomonadota</taxon>
        <taxon>Gammaproteobacteria</taxon>
        <taxon>Enterobacterales</taxon>
        <taxon>Enterobacteriaceae</taxon>
        <taxon>Klebsiella/Raoultella group</taxon>
        <taxon>Klebsiella</taxon>
    </lineage>
</organism>
<gene>
    <name evidence="1" type="ORF">GJ746_12535</name>
</gene>
<proteinExistence type="predicted"/>
<protein>
    <submittedName>
        <fullName evidence="1">Uncharacterized protein</fullName>
    </submittedName>
</protein>
<dbReference type="Proteomes" id="UP000427108">
    <property type="component" value="Chromosome"/>
</dbReference>
<dbReference type="AlphaFoldDB" id="A0A6B8MSY0"/>
<dbReference type="RefSeq" id="WP_154680495.1">
    <property type="nucleotide sequence ID" value="NZ_CP046115.1"/>
</dbReference>
<evidence type="ECO:0000313" key="1">
    <source>
        <dbReference type="EMBL" id="QGN38076.1"/>
    </source>
</evidence>
<dbReference type="OrthoDB" id="6581651at2"/>
<name>A0A6B8MSY0_KLEOX</name>
<dbReference type="EMBL" id="CP046115">
    <property type="protein sequence ID" value="QGN38076.1"/>
    <property type="molecule type" value="Genomic_DNA"/>
</dbReference>
<reference evidence="1 2" key="1">
    <citation type="submission" date="2019-11" db="EMBL/GenBank/DDBJ databases">
        <title>Isolation and Application of One Kind of P-Hydroxybenzoic Acid Degrading Bacterium in Mitigating Cropping Obstacle of Cucumber.</title>
        <authorList>
            <person name="Wu F."/>
            <person name="An Y."/>
        </authorList>
    </citation>
    <scope>NUCLEOTIDE SEQUENCE [LARGE SCALE GENOMIC DNA]</scope>
    <source>
        <strain evidence="1 2">P620</strain>
    </source>
</reference>